<dbReference type="Proteomes" id="UP001320159">
    <property type="component" value="Unassembled WGS sequence"/>
</dbReference>
<gene>
    <name evidence="1" type="ORF">CUJ83_06410</name>
</gene>
<reference evidence="1 2" key="1">
    <citation type="submission" date="2017-11" db="EMBL/GenBank/DDBJ databases">
        <title>Isolation and Characterization of Family Methanocellaceae Species from Potential Methane Hydrate Area Offshore Southwestern Taiwan.</title>
        <authorList>
            <person name="Zhang W.-L."/>
            <person name="Chen W.-C."/>
            <person name="Lai M.-C."/>
            <person name="Chen S.-C."/>
        </authorList>
    </citation>
    <scope>NUCLEOTIDE SEQUENCE [LARGE SCALE GENOMIC DNA]</scope>
    <source>
        <strain evidence="1 2">CWC-04</strain>
    </source>
</reference>
<protein>
    <submittedName>
        <fullName evidence="1">Uncharacterized protein</fullName>
    </submittedName>
</protein>
<dbReference type="EMBL" id="PGCK01000004">
    <property type="protein sequence ID" value="MCD1294631.1"/>
    <property type="molecule type" value="Genomic_DNA"/>
</dbReference>
<dbReference type="AlphaFoldDB" id="A0AAP2RBQ5"/>
<sequence length="65" mass="7405">MTGSGKGKNNDNNELQAILEEIRAFCRENADGEQAAKYARYFKEGYDAYGISQSVRDEYKTNFLD</sequence>
<comment type="caution">
    <text evidence="1">The sequence shown here is derived from an EMBL/GenBank/DDBJ whole genome shotgun (WGS) entry which is preliminary data.</text>
</comment>
<dbReference type="Gene3D" id="1.25.10.90">
    <property type="match status" value="1"/>
</dbReference>
<dbReference type="RefSeq" id="WP_230741465.1">
    <property type="nucleotide sequence ID" value="NZ_PGCK01000004.1"/>
</dbReference>
<organism evidence="1 2">
    <name type="scientific">Methanooceanicella nereidis</name>
    <dbReference type="NCBI Taxonomy" id="2052831"/>
    <lineage>
        <taxon>Archaea</taxon>
        <taxon>Methanobacteriati</taxon>
        <taxon>Methanobacteriota</taxon>
        <taxon>Stenosarchaea group</taxon>
        <taxon>Methanomicrobia</taxon>
        <taxon>Methanocellales</taxon>
        <taxon>Methanocellaceae</taxon>
        <taxon>Methanooceanicella</taxon>
    </lineage>
</organism>
<keyword evidence="2" id="KW-1185">Reference proteome</keyword>
<evidence type="ECO:0000313" key="2">
    <source>
        <dbReference type="Proteomes" id="UP001320159"/>
    </source>
</evidence>
<accession>A0AAP2RBQ5</accession>
<evidence type="ECO:0000313" key="1">
    <source>
        <dbReference type="EMBL" id="MCD1294631.1"/>
    </source>
</evidence>
<name>A0AAP2RBQ5_9EURY</name>
<proteinExistence type="predicted"/>